<dbReference type="EMBL" id="BAAATD010000007">
    <property type="protein sequence ID" value="GAA2613452.1"/>
    <property type="molecule type" value="Genomic_DNA"/>
</dbReference>
<dbReference type="PANTHER" id="PTHR36933:SF1">
    <property type="entry name" value="SLL0788 PROTEIN"/>
    <property type="match status" value="1"/>
</dbReference>
<sequence>MDRRRRAAGLLTVLCLLGAGVAACGDNGPDSGSPGSTTPISSGAVPVKSGPPEKVNEMSSPATFNKVDLRFAEGLYVHRMQAVKMAEMAPSHADSAEVKQLAAGMRTMEAARTRQIEGWFASWGKPAPDQKRIAAGTGVEQAVSAEEMAGLQKLSGKAFDKEYLRLLLRNQQGALRLATEEQAGGTFGPARQFAASVSATGTAVIPNIRKLVK</sequence>
<dbReference type="Proteomes" id="UP001501509">
    <property type="component" value="Unassembled WGS sequence"/>
</dbReference>
<evidence type="ECO:0000313" key="5">
    <source>
        <dbReference type="Proteomes" id="UP001501509"/>
    </source>
</evidence>
<evidence type="ECO:0000313" key="4">
    <source>
        <dbReference type="EMBL" id="GAA2613452.1"/>
    </source>
</evidence>
<organism evidence="4 5">
    <name type="scientific">Actinomadura fulvescens</name>
    <dbReference type="NCBI Taxonomy" id="46160"/>
    <lineage>
        <taxon>Bacteria</taxon>
        <taxon>Bacillati</taxon>
        <taxon>Actinomycetota</taxon>
        <taxon>Actinomycetes</taxon>
        <taxon>Streptosporangiales</taxon>
        <taxon>Thermomonosporaceae</taxon>
        <taxon>Actinomadura</taxon>
    </lineage>
</organism>
<dbReference type="Pfam" id="PF03713">
    <property type="entry name" value="DUF305"/>
    <property type="match status" value="1"/>
</dbReference>
<proteinExistence type="predicted"/>
<dbReference type="InterPro" id="IPR012347">
    <property type="entry name" value="Ferritin-like"/>
</dbReference>
<feature type="domain" description="DUF305" evidence="3">
    <location>
        <begin position="68"/>
        <end position="210"/>
    </location>
</feature>
<gene>
    <name evidence="4" type="ORF">GCM10010411_55460</name>
</gene>
<dbReference type="PANTHER" id="PTHR36933">
    <property type="entry name" value="SLL0788 PROTEIN"/>
    <property type="match status" value="1"/>
</dbReference>
<evidence type="ECO:0000259" key="3">
    <source>
        <dbReference type="Pfam" id="PF03713"/>
    </source>
</evidence>
<evidence type="ECO:0000256" key="2">
    <source>
        <dbReference type="SAM" id="SignalP"/>
    </source>
</evidence>
<feature type="signal peptide" evidence="2">
    <location>
        <begin position="1"/>
        <end position="24"/>
    </location>
</feature>
<reference evidence="5" key="1">
    <citation type="journal article" date="2019" name="Int. J. Syst. Evol. Microbiol.">
        <title>The Global Catalogue of Microorganisms (GCM) 10K type strain sequencing project: providing services to taxonomists for standard genome sequencing and annotation.</title>
        <authorList>
            <consortium name="The Broad Institute Genomics Platform"/>
            <consortium name="The Broad Institute Genome Sequencing Center for Infectious Disease"/>
            <person name="Wu L."/>
            <person name="Ma J."/>
        </authorList>
    </citation>
    <scope>NUCLEOTIDE SEQUENCE [LARGE SCALE GENOMIC DNA]</scope>
    <source>
        <strain evidence="5">JCM 6833</strain>
    </source>
</reference>
<comment type="caution">
    <text evidence="4">The sequence shown here is derived from an EMBL/GenBank/DDBJ whole genome shotgun (WGS) entry which is preliminary data.</text>
</comment>
<evidence type="ECO:0000256" key="1">
    <source>
        <dbReference type="SAM" id="MobiDB-lite"/>
    </source>
</evidence>
<accession>A0ABP6CFL1</accession>
<keyword evidence="5" id="KW-1185">Reference proteome</keyword>
<keyword evidence="2" id="KW-0732">Signal</keyword>
<dbReference type="PROSITE" id="PS51257">
    <property type="entry name" value="PROKAR_LIPOPROTEIN"/>
    <property type="match status" value="1"/>
</dbReference>
<feature type="region of interest" description="Disordered" evidence="1">
    <location>
        <begin position="28"/>
        <end position="61"/>
    </location>
</feature>
<name>A0ABP6CFL1_9ACTN</name>
<dbReference type="Gene3D" id="1.20.1260.10">
    <property type="match status" value="1"/>
</dbReference>
<feature type="compositionally biased region" description="Low complexity" evidence="1">
    <location>
        <begin position="28"/>
        <end position="43"/>
    </location>
</feature>
<feature type="chain" id="PRO_5045120344" evidence="2">
    <location>
        <begin position="25"/>
        <end position="213"/>
    </location>
</feature>
<dbReference type="InterPro" id="IPR005183">
    <property type="entry name" value="DUF305_CopM-like"/>
</dbReference>
<protein>
    <submittedName>
        <fullName evidence="4">DUF305 domain-containing protein</fullName>
    </submittedName>
</protein>